<dbReference type="STRING" id="490899.DKAM_1193"/>
<dbReference type="GO" id="GO:0008270">
    <property type="term" value="F:zinc ion binding"/>
    <property type="evidence" value="ECO:0007669"/>
    <property type="project" value="UniProtKB-KW"/>
</dbReference>
<dbReference type="Proteomes" id="UP000006903">
    <property type="component" value="Chromosome"/>
</dbReference>
<reference evidence="3 4" key="1">
    <citation type="journal article" date="2009" name="J. Bacteriol.">
        <title>Complete genome sequence of the anaerobic, protein-degrading hyperthermophilic crenarchaeon Desulfurococcus kamchatkensis.</title>
        <authorList>
            <person name="Ravin N.V."/>
            <person name="Mardanov A.V."/>
            <person name="Beletsky A.V."/>
            <person name="Kublanov I.V."/>
            <person name="Kolganova T.V."/>
            <person name="Lebedinsky A.V."/>
            <person name="Chernyh N.A."/>
            <person name="Bonch-Osmolovskaya E.A."/>
            <person name="Skryabin K.G."/>
        </authorList>
    </citation>
    <scope>NUCLEOTIDE SEQUENCE [LARGE SCALE GENOMIC DNA]</scope>
    <source>
        <strain evidence="4">DSM 18924 / JCM 16383 / VKM B-2413 / 1221n</strain>
    </source>
</reference>
<organism evidence="3 4">
    <name type="scientific">Desulfurococcus amylolyticus (strain DSM 18924 / JCM 16383 / VKM B-2413 / 1221n)</name>
    <name type="common">Desulfurococcus kamchatkensis</name>
    <dbReference type="NCBI Taxonomy" id="490899"/>
    <lineage>
        <taxon>Archaea</taxon>
        <taxon>Thermoproteota</taxon>
        <taxon>Thermoprotei</taxon>
        <taxon>Desulfurococcales</taxon>
        <taxon>Desulfurococcaceae</taxon>
        <taxon>Desulfurococcus</taxon>
    </lineage>
</organism>
<evidence type="ECO:0000256" key="1">
    <source>
        <dbReference type="PROSITE-ProRule" id="PRU00325"/>
    </source>
</evidence>
<dbReference type="EMBL" id="CP001140">
    <property type="protein sequence ID" value="ACL11519.1"/>
    <property type="molecule type" value="Genomic_DNA"/>
</dbReference>
<name>B8D5Y8_DESA1</name>
<evidence type="ECO:0000313" key="4">
    <source>
        <dbReference type="Proteomes" id="UP000006903"/>
    </source>
</evidence>
<protein>
    <recommendedName>
        <fullName evidence="2">SWIM-type domain-containing protein</fullName>
    </recommendedName>
</protein>
<dbReference type="HOGENOM" id="CLU_157723_0_0_2"/>
<keyword evidence="1" id="KW-0479">Metal-binding</keyword>
<proteinExistence type="predicted"/>
<keyword evidence="1" id="KW-0863">Zinc-finger</keyword>
<dbReference type="PANTHER" id="PTHR28498">
    <property type="entry name" value="ZINC FINGER SWIM DOMAIN-CONTAINING PROTEIN 7"/>
    <property type="match status" value="1"/>
</dbReference>
<evidence type="ECO:0000313" key="3">
    <source>
        <dbReference type="EMBL" id="ACL11519.1"/>
    </source>
</evidence>
<gene>
    <name evidence="3" type="ordered locus">DKAM_1193</name>
</gene>
<dbReference type="AlphaFoldDB" id="B8D5Y8"/>
<dbReference type="GO" id="GO:0000724">
    <property type="term" value="P:double-strand break repair via homologous recombination"/>
    <property type="evidence" value="ECO:0007669"/>
    <property type="project" value="TreeGrafter"/>
</dbReference>
<feature type="domain" description="SWIM-type" evidence="2">
    <location>
        <begin position="59"/>
        <end position="96"/>
    </location>
</feature>
<dbReference type="PROSITE" id="PS50966">
    <property type="entry name" value="ZF_SWIM"/>
    <property type="match status" value="1"/>
</dbReference>
<dbReference type="KEGG" id="dka:DKAM_1193"/>
<evidence type="ECO:0000259" key="2">
    <source>
        <dbReference type="PROSITE" id="PS50966"/>
    </source>
</evidence>
<dbReference type="InterPro" id="IPR007527">
    <property type="entry name" value="Znf_SWIM"/>
</dbReference>
<dbReference type="eggNOG" id="arCOG01120">
    <property type="taxonomic scope" value="Archaea"/>
</dbReference>
<keyword evidence="1" id="KW-0862">Zinc</keyword>
<accession>B8D5Y8</accession>
<dbReference type="PANTHER" id="PTHR28498:SF1">
    <property type="entry name" value="ZINC FINGER SWIM DOMAIN-CONTAINING PROTEIN 7"/>
    <property type="match status" value="1"/>
</dbReference>
<sequence>MGIMDLHETRSRLSADSTLDKPGLRKDILSLIYSYRFTKIKVKGGGREVWIYGGPERDYVIIPESFCSCMDFTIRVVSRGETPYCKHLLGLEVARRLGKYREIEMEVQDVIKVVREVFAKGFSRTLHRILYKY</sequence>